<evidence type="ECO:0000313" key="5">
    <source>
        <dbReference type="Proteomes" id="UP001496627"/>
    </source>
</evidence>
<feature type="domain" description="Phage capsid-like C-terminal" evidence="3">
    <location>
        <begin position="219"/>
        <end position="488"/>
    </location>
</feature>
<accession>A0ABV0LW62</accession>
<dbReference type="Proteomes" id="UP001496627">
    <property type="component" value="Unassembled WGS sequence"/>
</dbReference>
<evidence type="ECO:0000256" key="1">
    <source>
        <dbReference type="ARBA" id="ARBA00004328"/>
    </source>
</evidence>
<dbReference type="Pfam" id="PF05065">
    <property type="entry name" value="Phage_capsid"/>
    <property type="match status" value="1"/>
</dbReference>
<dbReference type="SUPFAM" id="SSF56563">
    <property type="entry name" value="Major capsid protein gp5"/>
    <property type="match status" value="1"/>
</dbReference>
<evidence type="ECO:0000256" key="2">
    <source>
        <dbReference type="SAM" id="MobiDB-lite"/>
    </source>
</evidence>
<organism evidence="4 5">
    <name type="scientific">Neorhizobium phenanthreniclasticum</name>
    <dbReference type="NCBI Taxonomy" id="3157917"/>
    <lineage>
        <taxon>Bacteria</taxon>
        <taxon>Pseudomonadati</taxon>
        <taxon>Pseudomonadota</taxon>
        <taxon>Alphaproteobacteria</taxon>
        <taxon>Hyphomicrobiales</taxon>
        <taxon>Rhizobiaceae</taxon>
        <taxon>Rhizobium/Agrobacterium group</taxon>
        <taxon>Neorhizobium</taxon>
    </lineage>
</organism>
<feature type="region of interest" description="Disordered" evidence="2">
    <location>
        <begin position="156"/>
        <end position="180"/>
    </location>
</feature>
<dbReference type="InterPro" id="IPR054612">
    <property type="entry name" value="Phage_capsid-like_C"/>
</dbReference>
<sequence>MKLIAALVAVTCMVAALMFAGALPAFDITYHSIPFAGDGHTALAMVALVGSPALRKSVMPEVSVAALMAGQPRGIVGAVRNEANPGKIEALLQDVKNELDRIGSDVKKTAEEALKQSKDAGDVSKDVKQKADELLINQKKLTDAQEKLQQKLEALETRNHDLEQQVASRRGNGQEERKSFGQMVAEHDEVKAFAARGCKGTMRIAVDVKQAITSVTPGGGGIIWSDRETEIVGMPRRTMTIRNLLSQGRTGSNAIEYARQSVRTNNAAVVSEGVQKPESDYKWAQETTAVRTIAHFVHVSRQAMEDAAQLQTEIDTELRYGLMLAEENQLLKGDGTGQNLEGLVTAATAFVPAFSVTGETMIDTLRLAILQASLAEYPADGIVLHPTDWARIELTKDGEFRYIFANVMQLAGPQLWGRPVVDTQAMDEDEFLVGAFRMAGTIYDRMDPEVVASSEDRDNFIKNMITVRAEERLALAIKRPAALVVGDFGNVSG</sequence>
<evidence type="ECO:0000313" key="4">
    <source>
        <dbReference type="EMBL" id="MEQ1403844.1"/>
    </source>
</evidence>
<gene>
    <name evidence="4" type="ORF">ABK249_02765</name>
</gene>
<keyword evidence="5" id="KW-1185">Reference proteome</keyword>
<comment type="caution">
    <text evidence="4">The sequence shown here is derived from an EMBL/GenBank/DDBJ whole genome shotgun (WGS) entry which is preliminary data.</text>
</comment>
<reference evidence="4 5" key="1">
    <citation type="submission" date="2024-05" db="EMBL/GenBank/DDBJ databases">
        <title>Neorhizobium sp. Rsf11, a plant growth promoting and heavy metal resistant PAH-degrader.</title>
        <authorList>
            <person name="Golubev S.N."/>
            <person name="Muratova A.Y."/>
            <person name="Markelova M.I."/>
        </authorList>
    </citation>
    <scope>NUCLEOTIDE SEQUENCE [LARGE SCALE GENOMIC DNA]</scope>
    <source>
        <strain evidence="4 5">Rsf11</strain>
    </source>
</reference>
<comment type="subcellular location">
    <subcellularLocation>
        <location evidence="1">Virion</location>
    </subcellularLocation>
</comment>
<dbReference type="NCBIfam" id="TIGR01554">
    <property type="entry name" value="major_cap_HK97"/>
    <property type="match status" value="1"/>
</dbReference>
<dbReference type="Gene3D" id="3.30.2320.10">
    <property type="entry name" value="hypothetical protein PF0899 domain"/>
    <property type="match status" value="1"/>
</dbReference>
<dbReference type="RefSeq" id="WP_348862146.1">
    <property type="nucleotide sequence ID" value="NZ_JBEAAL010000001.1"/>
</dbReference>
<dbReference type="EMBL" id="JBEAAL010000001">
    <property type="protein sequence ID" value="MEQ1403844.1"/>
    <property type="molecule type" value="Genomic_DNA"/>
</dbReference>
<proteinExistence type="predicted"/>
<name>A0ABV0LW62_9HYPH</name>
<evidence type="ECO:0000259" key="3">
    <source>
        <dbReference type="Pfam" id="PF05065"/>
    </source>
</evidence>
<protein>
    <submittedName>
        <fullName evidence="4">Phage major capsid protein</fullName>
    </submittedName>
</protein>
<dbReference type="Gene3D" id="3.30.2400.10">
    <property type="entry name" value="Major capsid protein gp5"/>
    <property type="match status" value="1"/>
</dbReference>
<dbReference type="InterPro" id="IPR024455">
    <property type="entry name" value="Phage_capsid"/>
</dbReference>